<name>A0A914RZW9_PAREQ</name>
<dbReference type="Proteomes" id="UP000887564">
    <property type="component" value="Unplaced"/>
</dbReference>
<dbReference type="WBParaSite" id="PEQ_0000760001-mRNA-1">
    <property type="protein sequence ID" value="PEQ_0000760001-mRNA-1"/>
    <property type="gene ID" value="PEQ_0000760001"/>
</dbReference>
<organism evidence="1 2">
    <name type="scientific">Parascaris equorum</name>
    <name type="common">Equine roundworm</name>
    <dbReference type="NCBI Taxonomy" id="6256"/>
    <lineage>
        <taxon>Eukaryota</taxon>
        <taxon>Metazoa</taxon>
        <taxon>Ecdysozoa</taxon>
        <taxon>Nematoda</taxon>
        <taxon>Chromadorea</taxon>
        <taxon>Rhabditida</taxon>
        <taxon>Spirurina</taxon>
        <taxon>Ascaridomorpha</taxon>
        <taxon>Ascaridoidea</taxon>
        <taxon>Ascarididae</taxon>
        <taxon>Parascaris</taxon>
    </lineage>
</organism>
<reference evidence="2" key="1">
    <citation type="submission" date="2022-11" db="UniProtKB">
        <authorList>
            <consortium name="WormBaseParasite"/>
        </authorList>
    </citation>
    <scope>IDENTIFICATION</scope>
</reference>
<accession>A0A914RZW9</accession>
<keyword evidence="1" id="KW-1185">Reference proteome</keyword>
<proteinExistence type="predicted"/>
<dbReference type="AlphaFoldDB" id="A0A914RZW9"/>
<evidence type="ECO:0000313" key="2">
    <source>
        <dbReference type="WBParaSite" id="PEQ_0000760001-mRNA-1"/>
    </source>
</evidence>
<protein>
    <submittedName>
        <fullName evidence="2">Uncharacterized protein</fullName>
    </submittedName>
</protein>
<sequence length="31" mass="3507">MAPFLAFFRISISCPMPRYIRSGEINTATCL</sequence>
<evidence type="ECO:0000313" key="1">
    <source>
        <dbReference type="Proteomes" id="UP000887564"/>
    </source>
</evidence>